<dbReference type="GO" id="GO:0016020">
    <property type="term" value="C:membrane"/>
    <property type="evidence" value="ECO:0007669"/>
    <property type="project" value="InterPro"/>
</dbReference>
<organism evidence="1 2">
    <name type="scientific">Flavobacterium sediminis</name>
    <dbReference type="NCBI Taxonomy" id="2201181"/>
    <lineage>
        <taxon>Bacteria</taxon>
        <taxon>Pseudomonadati</taxon>
        <taxon>Bacteroidota</taxon>
        <taxon>Flavobacteriia</taxon>
        <taxon>Flavobacteriales</taxon>
        <taxon>Flavobacteriaceae</taxon>
        <taxon>Flavobacterium</taxon>
    </lineage>
</organism>
<dbReference type="Gene3D" id="3.30.70.1430">
    <property type="entry name" value="Multidrug efflux transporter AcrB pore domain"/>
    <property type="match status" value="1"/>
</dbReference>
<name>A0A2U8QT69_9FLAO</name>
<protein>
    <submittedName>
        <fullName evidence="1">Uncharacterized protein</fullName>
    </submittedName>
</protein>
<dbReference type="AlphaFoldDB" id="A0A2U8QT69"/>
<dbReference type="Pfam" id="PF00873">
    <property type="entry name" value="ACR_tran"/>
    <property type="match status" value="1"/>
</dbReference>
<dbReference type="RefSeq" id="WP_109568751.1">
    <property type="nucleotide sequence ID" value="NZ_CP029463.1"/>
</dbReference>
<gene>
    <name evidence="1" type="ORF">DI487_05500</name>
</gene>
<sequence>MAFYPGADEEQIEKEVTDKLEQYLFGFEEIKKEKTHSESKPGQVVVTVELQDYVKDTKKFWNTLQHGLDANMPLALPRGVQGPYVNSDFGDVVVQMIAVSAPVVLTPSWKTIWMNWKTALRRYRPFPKSSVTADRSSRYLLPCEKMY</sequence>
<dbReference type="GO" id="GO:0022857">
    <property type="term" value="F:transmembrane transporter activity"/>
    <property type="evidence" value="ECO:0007669"/>
    <property type="project" value="InterPro"/>
</dbReference>
<evidence type="ECO:0000313" key="2">
    <source>
        <dbReference type="Proteomes" id="UP000245429"/>
    </source>
</evidence>
<keyword evidence="2" id="KW-1185">Reference proteome</keyword>
<accession>A0A2U8QT69</accession>
<dbReference type="SUPFAM" id="SSF82693">
    <property type="entry name" value="Multidrug efflux transporter AcrB pore domain, PN1, PN2, PC1 and PC2 subdomains"/>
    <property type="match status" value="1"/>
</dbReference>
<dbReference type="EMBL" id="CP029463">
    <property type="protein sequence ID" value="AWM13367.1"/>
    <property type="molecule type" value="Genomic_DNA"/>
</dbReference>
<dbReference type="Proteomes" id="UP000245429">
    <property type="component" value="Chromosome"/>
</dbReference>
<dbReference type="OrthoDB" id="9757876at2"/>
<evidence type="ECO:0000313" key="1">
    <source>
        <dbReference type="EMBL" id="AWM13367.1"/>
    </source>
</evidence>
<reference evidence="1 2" key="1">
    <citation type="submission" date="2018-05" db="EMBL/GenBank/DDBJ databases">
        <title>Flavobacterium sp. MEBiC07310.</title>
        <authorList>
            <person name="Baek K."/>
        </authorList>
    </citation>
    <scope>NUCLEOTIDE SEQUENCE [LARGE SCALE GENOMIC DNA]</scope>
    <source>
        <strain evidence="1 2">MEBiC07310</strain>
    </source>
</reference>
<dbReference type="KEGG" id="fse:DI487_05500"/>
<proteinExistence type="predicted"/>
<dbReference type="InterPro" id="IPR001036">
    <property type="entry name" value="Acrflvin-R"/>
</dbReference>